<evidence type="ECO:0000256" key="3">
    <source>
        <dbReference type="ARBA" id="ARBA00022630"/>
    </source>
</evidence>
<dbReference type="PIRSF" id="PIRSF000137">
    <property type="entry name" value="Alcohol_oxidase"/>
    <property type="match status" value="1"/>
</dbReference>
<feature type="domain" description="Glucose-methanol-choline oxidoreductase N-terminal" evidence="7">
    <location>
        <begin position="81"/>
        <end position="104"/>
    </location>
</feature>
<dbReference type="InterPro" id="IPR000172">
    <property type="entry name" value="GMC_OxRdtase_N"/>
</dbReference>
<dbReference type="SUPFAM" id="SSF54373">
    <property type="entry name" value="FAD-linked reductases, C-terminal domain"/>
    <property type="match status" value="1"/>
</dbReference>
<reference evidence="8" key="1">
    <citation type="journal article" date="1995" name="Eur. J. Biochem.">
        <title>The ard1 gene from Streptomyces capreolus encodes a polypeptide of the ABC-transporters superfamily which confers resistance to the aminonucleoside antibiotic A201A.</title>
        <authorList>
            <person name="Barrasa M.I."/>
            <person name="Tercero J.A."/>
            <person name="Lacalle R.A."/>
            <person name="Jimenez A."/>
        </authorList>
    </citation>
    <scope>NUCLEOTIDE SEQUENCE</scope>
    <source>
        <strain evidence="8">NRRL3817</strain>
    </source>
</reference>
<keyword evidence="3 6" id="KW-0285">Flavoprotein</keyword>
<reference evidence="8" key="3">
    <citation type="journal article" date="2002" name="Eur. J. Biochem.">
        <title>Identification of a set of genes involved in the biosynthesis of the aminonucleoside moiety of antibiotic A201A from Streptomyces capreolus.</title>
        <authorList>
            <person name="Saugar I."/>
            <person name="Sanz E."/>
            <person name="Rubio M.A."/>
            <person name="Espinosa J.C."/>
            <person name="Jimenez A."/>
        </authorList>
    </citation>
    <scope>NUCLEOTIDE SEQUENCE</scope>
    <source>
        <strain evidence="8">NRRL3817</strain>
    </source>
</reference>
<comment type="cofactor">
    <cofactor evidence="1 5">
        <name>FAD</name>
        <dbReference type="ChEBI" id="CHEBI:57692"/>
    </cofactor>
</comment>
<dbReference type="PROSITE" id="PS00623">
    <property type="entry name" value="GMC_OXRED_1"/>
    <property type="match status" value="1"/>
</dbReference>
<feature type="binding site" evidence="5">
    <location>
        <position position="87"/>
    </location>
    <ligand>
        <name>FAD</name>
        <dbReference type="ChEBI" id="CHEBI:57692"/>
    </ligand>
</feature>
<gene>
    <name evidence="8" type="primary">ata10</name>
</gene>
<dbReference type="InterPro" id="IPR036188">
    <property type="entry name" value="FAD/NAD-bd_sf"/>
</dbReference>
<dbReference type="SUPFAM" id="SSF51905">
    <property type="entry name" value="FAD/NAD(P)-binding domain"/>
    <property type="match status" value="1"/>
</dbReference>
<dbReference type="EMBL" id="X84374">
    <property type="protein sequence ID" value="CAD62204.1"/>
    <property type="molecule type" value="Genomic_DNA"/>
</dbReference>
<dbReference type="PANTHER" id="PTHR11552:SF147">
    <property type="entry name" value="CHOLINE DEHYDROGENASE, MITOCHONDRIAL"/>
    <property type="match status" value="1"/>
</dbReference>
<dbReference type="PANTHER" id="PTHR11552">
    <property type="entry name" value="GLUCOSE-METHANOL-CHOLINE GMC OXIDOREDUCTASE"/>
    <property type="match status" value="1"/>
</dbReference>
<proteinExistence type="inferred from homology"/>
<reference evidence="8" key="4">
    <citation type="submission" date="2002-03" db="EMBL/GenBank/DDBJ databases">
        <title>Cloning and heterologous expression of the antibiotic A201A biosynthetic gene cluster.</title>
        <authorList>
            <person name="Sanz E."/>
            <person name="Saugar I."/>
            <person name="Jimenez A."/>
        </authorList>
    </citation>
    <scope>NUCLEOTIDE SEQUENCE</scope>
    <source>
        <strain evidence="8">NRRL3817</strain>
    </source>
</reference>
<dbReference type="Gene3D" id="3.50.50.60">
    <property type="entry name" value="FAD/NAD(P)-binding domain"/>
    <property type="match status" value="1"/>
</dbReference>
<dbReference type="Pfam" id="PF05199">
    <property type="entry name" value="GMC_oxred_C"/>
    <property type="match status" value="1"/>
</dbReference>
<evidence type="ECO:0000256" key="4">
    <source>
        <dbReference type="ARBA" id="ARBA00022827"/>
    </source>
</evidence>
<accession>Q83W09</accession>
<evidence type="ECO:0000256" key="5">
    <source>
        <dbReference type="PIRSR" id="PIRSR000137-2"/>
    </source>
</evidence>
<dbReference type="Gene3D" id="3.30.410.40">
    <property type="match status" value="1"/>
</dbReference>
<dbReference type="GO" id="GO:0050660">
    <property type="term" value="F:flavin adenine dinucleotide binding"/>
    <property type="evidence" value="ECO:0007669"/>
    <property type="project" value="InterPro"/>
</dbReference>
<evidence type="ECO:0000256" key="6">
    <source>
        <dbReference type="RuleBase" id="RU003968"/>
    </source>
</evidence>
<evidence type="ECO:0000256" key="2">
    <source>
        <dbReference type="ARBA" id="ARBA00010790"/>
    </source>
</evidence>
<protein>
    <submittedName>
        <fullName evidence="8">Ata10 protein</fullName>
    </submittedName>
</protein>
<evidence type="ECO:0000313" key="8">
    <source>
        <dbReference type="EMBL" id="CAD62204.1"/>
    </source>
</evidence>
<keyword evidence="4 5" id="KW-0274">FAD</keyword>
<sequence length="496" mass="51659">MNATFDTIVVGAGSAGCVAANRLSADPSRRVLVVEAGPAGPVPAALRSLDFRAAVREPAWHWPDLTARRTRDQPRRFLLQGRGLGGTSAVNGLIAMRPMVEDLDEWAAAGCPGWGYKNLLPAFTRLETDLDFGRDAHHGDDGPVPVRRTRPAAWGALDLALASWAGDRGLPRVEDHNAPDTTGLAPYAFNAWSDTRVSAADAFLAPVLDRPNLTVLTGTVCRRLVVRGGRVTGVECDGPTGVVTAAEVVVAAGVLGSPALLLRSGLGPADHLTSVGVPVRADLPGVGRNLQDHAALTLPVRLTGDAPAPSRPTNCCVRLDAGLPGSRPNELMVNALNEVEPGLGAVVLALFRPESTGRVELAGPDRGLLVDLDFLSTDADLARMRAGAALLAEIAGHPALTAVGQPIGAAALRARLGDPAALDAWLRARCHEAWHLVGTCRMGSPADPGAVVGPDCRVHGVAGLRVVDASVVPRTPRSNTHLVAMAVAEHALEDVL</sequence>
<evidence type="ECO:0000259" key="7">
    <source>
        <dbReference type="PROSITE" id="PS00623"/>
    </source>
</evidence>
<reference evidence="8" key="2">
    <citation type="journal article" date="1997" name="Eur. J. Biochem.">
        <title>The aminonucleoside antibiotic A201A is inactivated by a phosphotransferase activity from Streptomyces capreolus NRRL 3817, the producing organism. Isolation and molecular characterization of the relevant encoding gene and its DNA flanking regions.</title>
        <authorList>
            <person name="Barrasa M.I."/>
            <person name="Tercero J.A."/>
            <person name="Jimenez A."/>
        </authorList>
    </citation>
    <scope>NUCLEOTIDE SEQUENCE</scope>
    <source>
        <strain evidence="8">NRRL3817</strain>
    </source>
</reference>
<dbReference type="GO" id="GO:0016614">
    <property type="term" value="F:oxidoreductase activity, acting on CH-OH group of donors"/>
    <property type="evidence" value="ECO:0007669"/>
    <property type="project" value="InterPro"/>
</dbReference>
<dbReference type="InterPro" id="IPR012132">
    <property type="entry name" value="GMC_OxRdtase"/>
</dbReference>
<comment type="similarity">
    <text evidence="2 6">Belongs to the GMC oxidoreductase family.</text>
</comment>
<feature type="binding site" evidence="5">
    <location>
        <begin position="434"/>
        <end position="435"/>
    </location>
    <ligand>
        <name>FAD</name>
        <dbReference type="ChEBI" id="CHEBI:57692"/>
    </ligand>
</feature>
<name>Q83W09_STRMP</name>
<dbReference type="Pfam" id="PF00732">
    <property type="entry name" value="GMC_oxred_N"/>
    <property type="match status" value="1"/>
</dbReference>
<reference evidence="8" key="5">
    <citation type="submission" date="2003-01" db="EMBL/GenBank/DDBJ databases">
        <authorList>
            <person name="Saugar I."/>
        </authorList>
    </citation>
    <scope>NUCLEOTIDE SEQUENCE</scope>
    <source>
        <strain evidence="8">NRRL3817</strain>
    </source>
</reference>
<dbReference type="InterPro" id="IPR007867">
    <property type="entry name" value="GMC_OxRtase_C"/>
</dbReference>
<evidence type="ECO:0000256" key="1">
    <source>
        <dbReference type="ARBA" id="ARBA00001974"/>
    </source>
</evidence>
<organism evidence="8">
    <name type="scientific">Saccharothrix mutabilis subsp. capreolus</name>
    <name type="common">Streptomyces capreolus</name>
    <dbReference type="NCBI Taxonomy" id="66854"/>
    <lineage>
        <taxon>Bacteria</taxon>
        <taxon>Bacillati</taxon>
        <taxon>Actinomycetota</taxon>
        <taxon>Actinomycetes</taxon>
        <taxon>Pseudonocardiales</taxon>
        <taxon>Pseudonocardiaceae</taxon>
        <taxon>Saccharothrix</taxon>
    </lineage>
</organism>
<dbReference type="AlphaFoldDB" id="Q83W09"/>